<reference evidence="1 2" key="1">
    <citation type="submission" date="2014-03" db="EMBL/GenBank/DDBJ databases">
        <title>The Genome Sequence of Plasmodium fragile nilgiri.</title>
        <authorList>
            <consortium name="The Broad Institute Genomics Platform"/>
            <consortium name="The Broad Institute Genome Sequencing Center for Infectious Disease"/>
            <person name="Neafsey D."/>
            <person name="Duraisingh M."/>
            <person name="Young S.K."/>
            <person name="Zeng Q."/>
            <person name="Gargeya S."/>
            <person name="Abouelleil A."/>
            <person name="Alvarado L."/>
            <person name="Chapman S.B."/>
            <person name="Gainer-Dewar J."/>
            <person name="Goldberg J."/>
            <person name="Griggs A."/>
            <person name="Gujja S."/>
            <person name="Hansen M."/>
            <person name="Howarth C."/>
            <person name="Imamovic A."/>
            <person name="Larimer J."/>
            <person name="Pearson M."/>
            <person name="Poon T.W."/>
            <person name="Priest M."/>
            <person name="Roberts A."/>
            <person name="Saif S."/>
            <person name="Shea T."/>
            <person name="Sykes S."/>
            <person name="Wortman J."/>
            <person name="Nusbaum C."/>
            <person name="Birren B."/>
        </authorList>
    </citation>
    <scope>NUCLEOTIDE SEQUENCE [LARGE SCALE GENOMIC DNA]</scope>
    <source>
        <strain evidence="2">nilgiri</strain>
    </source>
</reference>
<proteinExistence type="predicted"/>
<dbReference type="Proteomes" id="UP000054561">
    <property type="component" value="Unassembled WGS sequence"/>
</dbReference>
<dbReference type="RefSeq" id="XP_012333886.1">
    <property type="nucleotide sequence ID" value="XM_012478463.1"/>
</dbReference>
<name>A0A0D9QRR2_PLAFR</name>
<dbReference type="GeneID" id="24266133"/>
<dbReference type="OrthoDB" id="384883at2759"/>
<dbReference type="EMBL" id="KQ001650">
    <property type="protein sequence ID" value="KJP89608.1"/>
    <property type="molecule type" value="Genomic_DNA"/>
</dbReference>
<dbReference type="VEuPathDB" id="PlasmoDB:AK88_00819"/>
<protein>
    <submittedName>
        <fullName evidence="1">Uncharacterized protein</fullName>
    </submittedName>
</protein>
<sequence length="915" mass="106525">MASARKSTSLVVYGWLRRGGMSSWGSHICDVARRCVMCTTVPRANAIGARIERAASCNSIDGKITEEEFLPPRKAIKLKKQMALESANKIMLSKLNLQIEQLDCEKLMRYKNVKYAITLQEKKEILSYLNIYLLRNNKAKYYILSVLMFRIVSRMSTYQVKELIYVLHAYKENNFLSPFLMVHIMTTLSSEEFAKKMTLNEFLLLVDTLTIPLIMTNGFAQMIQKFICKNLGMFKCSDYFAVGYFLARNNLYNESVLNFIAEFYKNLAIARRLQKEECNTFAHYEHAFYSGESNKGVTTMDDTFLANGKLTHVGKDIHKHIFILSKYGYNDIDMCINLFRVAIARCGSLRPLEISSILKSLQNMKYYNSCLFKVLVGNIRKNLSQYKTSTLMDCLNSLSYFNHVDDRLLTKILVTLPRRISTYTANDFTKLIFFINNFTRFSSYFIVFINKHILLFASSFNMLHLVTLLKIFAHQNLISQPILHLINVKLEKFISSHSSGSLSEGTFMGQSCVQAMKEVSLRNLFEIIHIINFMSVRYPQLTHNCLESAFLLQNGHKNMHPEEVKCMTYCCCYFMLVNDQYGDASAIRLHKRVSNFFSFLDSSLLGGTQNGQSTWYDEREDALTKGHTHLNKNHNLSPRGEWINGLMEARVTSTYRKSDGKKDNTNEVKNQMGVDIYVMIIRTFLTEFIYHRTRDKVENCYNLCGEHMKRLFFHKIDAVREYEHNDGVNTLKKLFPLMYYPCVDKALLKNVQMNRHFLSTYFVGPTREDKSQLSQSEHVRREFSYHQKSLNEMYQVLKDLPQTDYKFKLVKNANCNSVFLYIHYIFAKRAQGKGNVAILFGTQNYYYTTVGELYTDLNPPCTNNLPEEKRLTKEAIAQLQYFKLFFDKVYLVPAHLWQNMHGEDKRRFFVTLLDL</sequence>
<accession>A0A0D9QRR2</accession>
<keyword evidence="2" id="KW-1185">Reference proteome</keyword>
<gene>
    <name evidence="1" type="ORF">AK88_00819</name>
</gene>
<organism evidence="1 2">
    <name type="scientific">Plasmodium fragile</name>
    <dbReference type="NCBI Taxonomy" id="5857"/>
    <lineage>
        <taxon>Eukaryota</taxon>
        <taxon>Sar</taxon>
        <taxon>Alveolata</taxon>
        <taxon>Apicomplexa</taxon>
        <taxon>Aconoidasida</taxon>
        <taxon>Haemosporida</taxon>
        <taxon>Plasmodiidae</taxon>
        <taxon>Plasmodium</taxon>
        <taxon>Plasmodium (Plasmodium)</taxon>
    </lineage>
</organism>
<dbReference type="OMA" id="NFMSVRY"/>
<evidence type="ECO:0000313" key="1">
    <source>
        <dbReference type="EMBL" id="KJP89608.1"/>
    </source>
</evidence>
<dbReference type="AlphaFoldDB" id="A0A0D9QRR2"/>
<evidence type="ECO:0000313" key="2">
    <source>
        <dbReference type="Proteomes" id="UP000054561"/>
    </source>
</evidence>